<keyword evidence="1" id="KW-0418">Kinase</keyword>
<dbReference type="SUPFAM" id="SSF56112">
    <property type="entry name" value="Protein kinase-like (PK-like)"/>
    <property type="match status" value="1"/>
</dbReference>
<evidence type="ECO:0000256" key="1">
    <source>
        <dbReference type="ARBA" id="ARBA00022527"/>
    </source>
</evidence>
<evidence type="ECO:0000313" key="6">
    <source>
        <dbReference type="Proteomes" id="UP000620124"/>
    </source>
</evidence>
<dbReference type="PROSITE" id="PS50011">
    <property type="entry name" value="PROTEIN_KINASE_DOM"/>
    <property type="match status" value="1"/>
</dbReference>
<name>A0A8H6YKA2_9AGAR</name>
<keyword evidence="2" id="KW-0547">Nucleotide-binding</keyword>
<reference evidence="5" key="1">
    <citation type="submission" date="2020-05" db="EMBL/GenBank/DDBJ databases">
        <title>Mycena genomes resolve the evolution of fungal bioluminescence.</title>
        <authorList>
            <person name="Tsai I.J."/>
        </authorList>
    </citation>
    <scope>NUCLEOTIDE SEQUENCE</scope>
    <source>
        <strain evidence="5">CCC161011</strain>
    </source>
</reference>
<dbReference type="InterPro" id="IPR050117">
    <property type="entry name" value="MAPK"/>
</dbReference>
<dbReference type="PROSITE" id="PS00108">
    <property type="entry name" value="PROTEIN_KINASE_ST"/>
    <property type="match status" value="1"/>
</dbReference>
<evidence type="ECO:0000256" key="2">
    <source>
        <dbReference type="ARBA" id="ARBA00022741"/>
    </source>
</evidence>
<evidence type="ECO:0000313" key="5">
    <source>
        <dbReference type="EMBL" id="KAF7360554.1"/>
    </source>
</evidence>
<dbReference type="GO" id="GO:0005524">
    <property type="term" value="F:ATP binding"/>
    <property type="evidence" value="ECO:0007669"/>
    <property type="project" value="UniProtKB-KW"/>
</dbReference>
<proteinExistence type="predicted"/>
<dbReference type="OrthoDB" id="2158884at2759"/>
<keyword evidence="6" id="KW-1185">Reference proteome</keyword>
<evidence type="ECO:0000256" key="3">
    <source>
        <dbReference type="ARBA" id="ARBA00022840"/>
    </source>
</evidence>
<dbReference type="Proteomes" id="UP000620124">
    <property type="component" value="Unassembled WGS sequence"/>
</dbReference>
<keyword evidence="1" id="KW-0808">Transferase</keyword>
<dbReference type="InterPro" id="IPR000719">
    <property type="entry name" value="Prot_kinase_dom"/>
</dbReference>
<dbReference type="InterPro" id="IPR011009">
    <property type="entry name" value="Kinase-like_dom_sf"/>
</dbReference>
<comment type="caution">
    <text evidence="5">The sequence shown here is derived from an EMBL/GenBank/DDBJ whole genome shotgun (WGS) entry which is preliminary data.</text>
</comment>
<dbReference type="PANTHER" id="PTHR24055">
    <property type="entry name" value="MITOGEN-ACTIVATED PROTEIN KINASE"/>
    <property type="match status" value="1"/>
</dbReference>
<dbReference type="GO" id="GO:0004674">
    <property type="term" value="F:protein serine/threonine kinase activity"/>
    <property type="evidence" value="ECO:0007669"/>
    <property type="project" value="UniProtKB-KW"/>
</dbReference>
<keyword evidence="3" id="KW-0067">ATP-binding</keyword>
<dbReference type="SMART" id="SM00220">
    <property type="entry name" value="S_TKc"/>
    <property type="match status" value="1"/>
</dbReference>
<dbReference type="InterPro" id="IPR008271">
    <property type="entry name" value="Ser/Thr_kinase_AS"/>
</dbReference>
<protein>
    <recommendedName>
        <fullName evidence="4">Protein kinase domain-containing protein</fullName>
    </recommendedName>
</protein>
<sequence length="397" mass="43708">MSTLSTNVPTNLIGIPGFNVHDNDLVVGSSPTRSTRSYTELKTLGGGSFSTVSLCDWHGALSPNMPLAAMQCGAGAKPEWSGKRLVAVKRIRRQWEGGWNEYARQSLRAIPSHPNIIPLYDAFLVPDSKELYLVFEPMEGNLYHLFKARKGRPFAGGLTSSIFRQLAAGLDHIHSSGYFHRDLKPENVLVTTTGLCDYQSVSPTALPDAPPEKDIIALIKLCDFGLARKIRSLPPYTEYISGRWYRAPEVLLMSNTYSSRVDMWSLGAIMAEVINLRPLFPGTDTVDQLAKICDILGDPSDVYGFDAHNNPVGGGPWPRGIQMAASNGFAFRQTQPKDMHALLPMESHFPAVPISLVHCIRDLLKYEPGARLSSRECLEHPYLCETMPSSEPPASPA</sequence>
<gene>
    <name evidence="5" type="ORF">MVEN_00786500</name>
</gene>
<dbReference type="EMBL" id="JACAZI010000005">
    <property type="protein sequence ID" value="KAF7360554.1"/>
    <property type="molecule type" value="Genomic_DNA"/>
</dbReference>
<accession>A0A8H6YKA2</accession>
<dbReference type="Gene3D" id="1.10.510.10">
    <property type="entry name" value="Transferase(Phosphotransferase) domain 1"/>
    <property type="match status" value="1"/>
</dbReference>
<dbReference type="AlphaFoldDB" id="A0A8H6YKA2"/>
<dbReference type="Pfam" id="PF00069">
    <property type="entry name" value="Pkinase"/>
    <property type="match status" value="1"/>
</dbReference>
<organism evidence="5 6">
    <name type="scientific">Mycena venus</name>
    <dbReference type="NCBI Taxonomy" id="2733690"/>
    <lineage>
        <taxon>Eukaryota</taxon>
        <taxon>Fungi</taxon>
        <taxon>Dikarya</taxon>
        <taxon>Basidiomycota</taxon>
        <taxon>Agaricomycotina</taxon>
        <taxon>Agaricomycetes</taxon>
        <taxon>Agaricomycetidae</taxon>
        <taxon>Agaricales</taxon>
        <taxon>Marasmiineae</taxon>
        <taxon>Mycenaceae</taxon>
        <taxon>Mycena</taxon>
    </lineage>
</organism>
<dbReference type="Gene3D" id="3.30.200.20">
    <property type="entry name" value="Phosphorylase Kinase, domain 1"/>
    <property type="match status" value="1"/>
</dbReference>
<keyword evidence="1" id="KW-0723">Serine/threonine-protein kinase</keyword>
<feature type="domain" description="Protein kinase" evidence="4">
    <location>
        <begin position="38"/>
        <end position="383"/>
    </location>
</feature>
<evidence type="ECO:0000259" key="4">
    <source>
        <dbReference type="PROSITE" id="PS50011"/>
    </source>
</evidence>